<feature type="compositionally biased region" description="Acidic residues" evidence="4">
    <location>
        <begin position="340"/>
        <end position="372"/>
    </location>
</feature>
<gene>
    <name evidence="5" type="ORF">SCHPADRAFT_816521</name>
</gene>
<evidence type="ECO:0000313" key="6">
    <source>
        <dbReference type="Proteomes" id="UP000053477"/>
    </source>
</evidence>
<sequence>MASSNRSFSIHGKGLKLNTREDIEPHLKVLREMELVEEVHFGGNTLGIEASEALAEVLLTLKSLKVADFHDIFTGRLISEIPQALTAICNSLKDHTSLVEINLSDNAFGGRSADPIVPFLVENRTFEVLKLTNNGLGPTGGTIIANALLESARRSKAEGKPSNLKRVICGRNRLEDGSAPLFAEAFAAHGGLLEVCLPQNGIRRDGIATLAGGLAKCAALEALDLQDNTAKGAGTRALAKALPSWPELRSLNLSECLLGANSGIALSHSLNRGSNKKLESLKLELGELDHRSLSVLASAIRDHLTELTTLEINSNRADPEDQCITDIRDALAVHGHEDALGELDDMEEFDEEEDDDEDEGEDEDEAELEEEKEPVKKKDDAEDDDLAGLMEKVKIK</sequence>
<accession>A0A0H2S8X4</accession>
<evidence type="ECO:0000256" key="4">
    <source>
        <dbReference type="SAM" id="MobiDB-lite"/>
    </source>
</evidence>
<dbReference type="GO" id="GO:0031267">
    <property type="term" value="F:small GTPase binding"/>
    <property type="evidence" value="ECO:0007669"/>
    <property type="project" value="TreeGrafter"/>
</dbReference>
<dbReference type="FunCoup" id="A0A0H2S8X4">
    <property type="interactions" value="110"/>
</dbReference>
<keyword evidence="1" id="KW-0343">GTPase activation</keyword>
<reference evidence="5 6" key="1">
    <citation type="submission" date="2015-04" db="EMBL/GenBank/DDBJ databases">
        <title>Complete genome sequence of Schizopora paradoxa KUC8140, a cosmopolitan wood degrader in East Asia.</title>
        <authorList>
            <consortium name="DOE Joint Genome Institute"/>
            <person name="Min B."/>
            <person name="Park H."/>
            <person name="Jang Y."/>
            <person name="Kim J.-J."/>
            <person name="Kim K.H."/>
            <person name="Pangilinan J."/>
            <person name="Lipzen A."/>
            <person name="Riley R."/>
            <person name="Grigoriev I.V."/>
            <person name="Spatafora J.W."/>
            <person name="Choi I.-G."/>
        </authorList>
    </citation>
    <scope>NUCLEOTIDE SEQUENCE [LARGE SCALE GENOMIC DNA]</scope>
    <source>
        <strain evidence="5 6">KUC8140</strain>
    </source>
</reference>
<dbReference type="SUPFAM" id="SSF52047">
    <property type="entry name" value="RNI-like"/>
    <property type="match status" value="1"/>
</dbReference>
<dbReference type="InParanoid" id="A0A0H2S8X4"/>
<dbReference type="STRING" id="27342.A0A0H2S8X4"/>
<dbReference type="PANTHER" id="PTHR24113:SF12">
    <property type="entry name" value="RAN GTPASE-ACTIVATING PROTEIN 1"/>
    <property type="match status" value="1"/>
</dbReference>
<name>A0A0H2S8X4_9AGAM</name>
<evidence type="ECO:0000256" key="2">
    <source>
        <dbReference type="ARBA" id="ARBA00022614"/>
    </source>
</evidence>
<dbReference type="OrthoDB" id="184583at2759"/>
<evidence type="ECO:0000256" key="3">
    <source>
        <dbReference type="ARBA" id="ARBA00022737"/>
    </source>
</evidence>
<protein>
    <submittedName>
        <fullName evidence="5">Ran GTPase activator</fullName>
    </submittedName>
</protein>
<proteinExistence type="predicted"/>
<organism evidence="5 6">
    <name type="scientific">Schizopora paradoxa</name>
    <dbReference type="NCBI Taxonomy" id="27342"/>
    <lineage>
        <taxon>Eukaryota</taxon>
        <taxon>Fungi</taxon>
        <taxon>Dikarya</taxon>
        <taxon>Basidiomycota</taxon>
        <taxon>Agaricomycotina</taxon>
        <taxon>Agaricomycetes</taxon>
        <taxon>Hymenochaetales</taxon>
        <taxon>Schizoporaceae</taxon>
        <taxon>Schizopora</taxon>
    </lineage>
</organism>
<evidence type="ECO:0000256" key="1">
    <source>
        <dbReference type="ARBA" id="ARBA00022468"/>
    </source>
</evidence>
<keyword evidence="2" id="KW-0433">Leucine-rich repeat</keyword>
<dbReference type="GO" id="GO:0005096">
    <property type="term" value="F:GTPase activator activity"/>
    <property type="evidence" value="ECO:0007669"/>
    <property type="project" value="UniProtKB-KW"/>
</dbReference>
<dbReference type="EMBL" id="KQ085882">
    <property type="protein sequence ID" value="KLO20702.1"/>
    <property type="molecule type" value="Genomic_DNA"/>
</dbReference>
<keyword evidence="6" id="KW-1185">Reference proteome</keyword>
<dbReference type="GO" id="GO:0005829">
    <property type="term" value="C:cytosol"/>
    <property type="evidence" value="ECO:0007669"/>
    <property type="project" value="TreeGrafter"/>
</dbReference>
<dbReference type="AlphaFoldDB" id="A0A0H2S8X4"/>
<dbReference type="GO" id="GO:0048471">
    <property type="term" value="C:perinuclear region of cytoplasm"/>
    <property type="evidence" value="ECO:0007669"/>
    <property type="project" value="TreeGrafter"/>
</dbReference>
<evidence type="ECO:0000313" key="5">
    <source>
        <dbReference type="EMBL" id="KLO20702.1"/>
    </source>
</evidence>
<dbReference type="Gene3D" id="3.80.10.10">
    <property type="entry name" value="Ribonuclease Inhibitor"/>
    <property type="match status" value="1"/>
</dbReference>
<dbReference type="GO" id="GO:0005634">
    <property type="term" value="C:nucleus"/>
    <property type="evidence" value="ECO:0007669"/>
    <property type="project" value="TreeGrafter"/>
</dbReference>
<dbReference type="InterPro" id="IPR027038">
    <property type="entry name" value="RanGap"/>
</dbReference>
<dbReference type="InterPro" id="IPR032675">
    <property type="entry name" value="LRR_dom_sf"/>
</dbReference>
<dbReference type="SMART" id="SM00368">
    <property type="entry name" value="LRR_RI"/>
    <property type="match status" value="6"/>
</dbReference>
<dbReference type="GO" id="GO:0006913">
    <property type="term" value="P:nucleocytoplasmic transport"/>
    <property type="evidence" value="ECO:0007669"/>
    <property type="project" value="TreeGrafter"/>
</dbReference>
<dbReference type="Proteomes" id="UP000053477">
    <property type="component" value="Unassembled WGS sequence"/>
</dbReference>
<feature type="region of interest" description="Disordered" evidence="4">
    <location>
        <begin position="340"/>
        <end position="396"/>
    </location>
</feature>
<keyword evidence="3" id="KW-0677">Repeat</keyword>
<dbReference type="PANTHER" id="PTHR24113">
    <property type="entry name" value="RAN GTPASE-ACTIVATING PROTEIN 1"/>
    <property type="match status" value="1"/>
</dbReference>